<feature type="domain" description="Homeobox" evidence="8">
    <location>
        <begin position="242"/>
        <end position="304"/>
    </location>
</feature>
<dbReference type="InterPro" id="IPR051000">
    <property type="entry name" value="Homeobox_DNA-bind_prot"/>
</dbReference>
<dbReference type="PANTHER" id="PTHR24324:SF5">
    <property type="entry name" value="HEMATOPOIETICALLY-EXPRESSED HOMEOBOX PROTEIN HHEX"/>
    <property type="match status" value="1"/>
</dbReference>
<protein>
    <recommendedName>
        <fullName evidence="8">Homeobox domain-containing protein</fullName>
    </recommendedName>
</protein>
<dbReference type="Proteomes" id="UP000494206">
    <property type="component" value="Unassembled WGS sequence"/>
</dbReference>
<dbReference type="SMART" id="SM00389">
    <property type="entry name" value="HOX"/>
    <property type="match status" value="1"/>
</dbReference>
<keyword evidence="3 5" id="KW-0371">Homeobox</keyword>
<feature type="compositionally biased region" description="Low complexity" evidence="7">
    <location>
        <begin position="49"/>
        <end position="61"/>
    </location>
</feature>
<feature type="DNA-binding region" description="Homeobox" evidence="5">
    <location>
        <begin position="244"/>
        <end position="305"/>
    </location>
</feature>
<feature type="compositionally biased region" description="Basic and acidic residues" evidence="7">
    <location>
        <begin position="101"/>
        <end position="114"/>
    </location>
</feature>
<dbReference type="EMBL" id="CADEPM010000004">
    <property type="protein sequence ID" value="CAB3403778.1"/>
    <property type="molecule type" value="Genomic_DNA"/>
</dbReference>
<dbReference type="CDD" id="cd00086">
    <property type="entry name" value="homeodomain"/>
    <property type="match status" value="1"/>
</dbReference>
<comment type="caution">
    <text evidence="9">The sequence shown here is derived from an EMBL/GenBank/DDBJ whole genome shotgun (WGS) entry which is preliminary data.</text>
</comment>
<evidence type="ECO:0000256" key="4">
    <source>
        <dbReference type="ARBA" id="ARBA00023242"/>
    </source>
</evidence>
<evidence type="ECO:0000256" key="7">
    <source>
        <dbReference type="SAM" id="MobiDB-lite"/>
    </source>
</evidence>
<dbReference type="PROSITE" id="PS50071">
    <property type="entry name" value="HOMEOBOX_2"/>
    <property type="match status" value="1"/>
</dbReference>
<dbReference type="SUPFAM" id="SSF46689">
    <property type="entry name" value="Homeodomain-like"/>
    <property type="match status" value="1"/>
</dbReference>
<evidence type="ECO:0000313" key="9">
    <source>
        <dbReference type="EMBL" id="CAB3403778.1"/>
    </source>
</evidence>
<sequence length="324" mass="35615">MYILVNVERHKHVMGEIVHNLVSEYGVPISIVDSIQKICPKCSASSSAAAAAGGSSSSSSSEDAKSDETTTENDGGTIPQETKPIIAKSIPSSRSSVVAEHNSEPKAKQRKIEQEATPELEDPSSSFTDVFKSAASFKDASILENAIANAFQNSRNNGLDKPFFPAKTSAGSDDGNSNSSNLDQDDDDYNSGLCINPQLLASFISSTPNIFATDLNLSTPTTPNNERKVPIKDIPPCLSTNGKFRRGRIVYTQNELDVLEKYYSEDPNACADLKKREQMCNLLNIDYHRLKVWFQNRRRKDKLRNKNDDEEVHEHGSLMDLLAA</sequence>
<evidence type="ECO:0000259" key="8">
    <source>
        <dbReference type="PROSITE" id="PS50071"/>
    </source>
</evidence>
<evidence type="ECO:0000256" key="6">
    <source>
        <dbReference type="RuleBase" id="RU000682"/>
    </source>
</evidence>
<organism evidence="9 10">
    <name type="scientific">Caenorhabditis bovis</name>
    <dbReference type="NCBI Taxonomy" id="2654633"/>
    <lineage>
        <taxon>Eukaryota</taxon>
        <taxon>Metazoa</taxon>
        <taxon>Ecdysozoa</taxon>
        <taxon>Nematoda</taxon>
        <taxon>Chromadorea</taxon>
        <taxon>Rhabditida</taxon>
        <taxon>Rhabditina</taxon>
        <taxon>Rhabditomorpha</taxon>
        <taxon>Rhabditoidea</taxon>
        <taxon>Rhabditidae</taxon>
        <taxon>Peloderinae</taxon>
        <taxon>Caenorhabditis</taxon>
    </lineage>
</organism>
<proteinExistence type="predicted"/>
<feature type="region of interest" description="Disordered" evidence="7">
    <location>
        <begin position="154"/>
        <end position="185"/>
    </location>
</feature>
<evidence type="ECO:0000256" key="1">
    <source>
        <dbReference type="ARBA" id="ARBA00004123"/>
    </source>
</evidence>
<dbReference type="PANTHER" id="PTHR24324">
    <property type="entry name" value="HOMEOBOX PROTEIN HHEX"/>
    <property type="match status" value="1"/>
</dbReference>
<dbReference type="Gene3D" id="1.10.10.60">
    <property type="entry name" value="Homeodomain-like"/>
    <property type="match status" value="1"/>
</dbReference>
<dbReference type="GO" id="GO:0006357">
    <property type="term" value="P:regulation of transcription by RNA polymerase II"/>
    <property type="evidence" value="ECO:0007669"/>
    <property type="project" value="TreeGrafter"/>
</dbReference>
<dbReference type="Pfam" id="PF00046">
    <property type="entry name" value="Homeodomain"/>
    <property type="match status" value="1"/>
</dbReference>
<keyword evidence="4 5" id="KW-0539">Nucleus</keyword>
<dbReference type="InterPro" id="IPR001356">
    <property type="entry name" value="HD"/>
</dbReference>
<reference evidence="9 10" key="1">
    <citation type="submission" date="2020-04" db="EMBL/GenBank/DDBJ databases">
        <authorList>
            <person name="Laetsch R D."/>
            <person name="Stevens L."/>
            <person name="Kumar S."/>
            <person name="Blaxter L. M."/>
        </authorList>
    </citation>
    <scope>NUCLEOTIDE SEQUENCE [LARGE SCALE GENOMIC DNA]</scope>
</reference>
<evidence type="ECO:0000313" key="10">
    <source>
        <dbReference type="Proteomes" id="UP000494206"/>
    </source>
</evidence>
<evidence type="ECO:0000256" key="5">
    <source>
        <dbReference type="PROSITE-ProRule" id="PRU00108"/>
    </source>
</evidence>
<evidence type="ECO:0000256" key="3">
    <source>
        <dbReference type="ARBA" id="ARBA00023155"/>
    </source>
</evidence>
<feature type="compositionally biased region" description="Low complexity" evidence="7">
    <location>
        <begin position="169"/>
        <end position="182"/>
    </location>
</feature>
<dbReference type="OrthoDB" id="5875390at2759"/>
<dbReference type="InterPro" id="IPR009057">
    <property type="entry name" value="Homeodomain-like_sf"/>
</dbReference>
<evidence type="ECO:0000256" key="2">
    <source>
        <dbReference type="ARBA" id="ARBA00023125"/>
    </source>
</evidence>
<dbReference type="AlphaFoldDB" id="A0A8S1EQT7"/>
<dbReference type="GO" id="GO:0030154">
    <property type="term" value="P:cell differentiation"/>
    <property type="evidence" value="ECO:0007669"/>
    <property type="project" value="TreeGrafter"/>
</dbReference>
<keyword evidence="2 5" id="KW-0238">DNA-binding</keyword>
<comment type="subcellular location">
    <subcellularLocation>
        <location evidence="1 5 6">Nucleus</location>
    </subcellularLocation>
</comment>
<dbReference type="GO" id="GO:0000978">
    <property type="term" value="F:RNA polymerase II cis-regulatory region sequence-specific DNA binding"/>
    <property type="evidence" value="ECO:0007669"/>
    <property type="project" value="TreeGrafter"/>
</dbReference>
<name>A0A8S1EQT7_9PELO</name>
<accession>A0A8S1EQT7</accession>
<dbReference type="GO" id="GO:0005634">
    <property type="term" value="C:nucleus"/>
    <property type="evidence" value="ECO:0007669"/>
    <property type="project" value="UniProtKB-SubCell"/>
</dbReference>
<feature type="region of interest" description="Disordered" evidence="7">
    <location>
        <begin position="49"/>
        <end position="126"/>
    </location>
</feature>
<keyword evidence="10" id="KW-1185">Reference proteome</keyword>
<gene>
    <name evidence="9" type="ORF">CBOVIS_LOCUS6197</name>
</gene>